<dbReference type="GO" id="GO:0008250">
    <property type="term" value="C:oligosaccharyltransferase complex"/>
    <property type="evidence" value="ECO:0007669"/>
    <property type="project" value="UniProtKB-UniRule"/>
</dbReference>
<organism evidence="11 12">
    <name type="scientific">Lachancea thermotolerans (strain ATCC 56472 / CBS 6340 / NRRL Y-8284)</name>
    <name type="common">Yeast</name>
    <name type="synonym">Kluyveromyces thermotolerans</name>
    <dbReference type="NCBI Taxonomy" id="559295"/>
    <lineage>
        <taxon>Eukaryota</taxon>
        <taxon>Fungi</taxon>
        <taxon>Dikarya</taxon>
        <taxon>Ascomycota</taxon>
        <taxon>Saccharomycotina</taxon>
        <taxon>Saccharomycetes</taxon>
        <taxon>Saccharomycetales</taxon>
        <taxon>Saccharomycetaceae</taxon>
        <taxon>Lachancea</taxon>
    </lineage>
</organism>
<dbReference type="GeneID" id="8290758"/>
<keyword evidence="9 10" id="KW-0472">Membrane</keyword>
<keyword evidence="8 10" id="KW-1133">Transmembrane helix</keyword>
<keyword evidence="7 10" id="KW-0256">Endoplasmic reticulum</keyword>
<evidence type="ECO:0000256" key="10">
    <source>
        <dbReference type="RuleBase" id="RU361143"/>
    </source>
</evidence>
<dbReference type="eggNOG" id="KOG2291">
    <property type="taxonomic scope" value="Eukaryota"/>
</dbReference>
<evidence type="ECO:0000313" key="12">
    <source>
        <dbReference type="Proteomes" id="UP000002036"/>
    </source>
</evidence>
<comment type="subunit">
    <text evidence="10">Component of the oligosaccharyltransferase (OST) complex.</text>
</comment>
<dbReference type="EMBL" id="CU928166">
    <property type="protein sequence ID" value="CAR21487.1"/>
    <property type="molecule type" value="Genomic_DNA"/>
</dbReference>
<dbReference type="FunCoup" id="C5DCH6">
    <property type="interactions" value="1162"/>
</dbReference>
<keyword evidence="12" id="KW-1185">Reference proteome</keyword>
<dbReference type="PANTHER" id="PTHR21049:SF0">
    <property type="entry name" value="DOLICHYL-DIPHOSPHOOLIGOSACCHARIDE--PROTEIN GLYCOSYLTRANSFERASE SUBUNIT 1"/>
    <property type="match status" value="1"/>
</dbReference>
<evidence type="ECO:0000256" key="2">
    <source>
        <dbReference type="ARBA" id="ARBA00004115"/>
    </source>
</evidence>
<evidence type="ECO:0000256" key="6">
    <source>
        <dbReference type="ARBA" id="ARBA00022729"/>
    </source>
</evidence>
<protein>
    <recommendedName>
        <fullName evidence="10">Dolichyl-diphosphooligosaccharide--protein glycosyltransferase subunit 1</fullName>
    </recommendedName>
</protein>
<evidence type="ECO:0000256" key="4">
    <source>
        <dbReference type="ARBA" id="ARBA00008905"/>
    </source>
</evidence>
<dbReference type="OMA" id="RYEYARE"/>
<evidence type="ECO:0000256" key="8">
    <source>
        <dbReference type="ARBA" id="ARBA00022989"/>
    </source>
</evidence>
<dbReference type="HOGENOM" id="CLU_031381_1_0_1"/>
<keyword evidence="5 10" id="KW-0812">Transmembrane</keyword>
<gene>
    <name evidence="11" type="ordered locus">KLTH0B03146g</name>
</gene>
<comment type="function">
    <text evidence="1 10">Subunit of the oligosaccharyl transferase (OST) complex that catalyzes the initial transfer of a defined glycan (Glc(3)Man(9)GlcNAc(2) in eukaryotes) from the lipid carrier dolichol-pyrophosphate to an asparagine residue within an Asn-X-Ser/Thr consensus motif in nascent polypeptide chains, the first step in protein N-glycosylation. N-glycosylation occurs cotranslationally and the complex associates with the Sec61 complex at the channel-forming translocon complex that mediates protein translocation across the endoplasmic reticulum (ER). All subunits are required for a maximal enzyme activity.</text>
</comment>
<dbReference type="Proteomes" id="UP000002036">
    <property type="component" value="Chromosome B"/>
</dbReference>
<reference evidence="11 12" key="1">
    <citation type="journal article" date="2009" name="Genome Res.">
        <title>Comparative genomics of protoploid Saccharomycetaceae.</title>
        <authorList>
            <consortium name="The Genolevures Consortium"/>
            <person name="Souciet J.-L."/>
            <person name="Dujon B."/>
            <person name="Gaillardin C."/>
            <person name="Johnston M."/>
            <person name="Baret P.V."/>
            <person name="Cliften P."/>
            <person name="Sherman D.J."/>
            <person name="Weissenbach J."/>
            <person name="Westhof E."/>
            <person name="Wincker P."/>
            <person name="Jubin C."/>
            <person name="Poulain J."/>
            <person name="Barbe V."/>
            <person name="Segurens B."/>
            <person name="Artiguenave F."/>
            <person name="Anthouard V."/>
            <person name="Vacherie B."/>
            <person name="Val M.-E."/>
            <person name="Fulton R.S."/>
            <person name="Minx P."/>
            <person name="Wilson R."/>
            <person name="Durrens P."/>
            <person name="Jean G."/>
            <person name="Marck C."/>
            <person name="Martin T."/>
            <person name="Nikolski M."/>
            <person name="Rolland T."/>
            <person name="Seret M.-L."/>
            <person name="Casaregola S."/>
            <person name="Despons L."/>
            <person name="Fairhead C."/>
            <person name="Fischer G."/>
            <person name="Lafontaine I."/>
            <person name="Leh V."/>
            <person name="Lemaire M."/>
            <person name="de Montigny J."/>
            <person name="Neuveglise C."/>
            <person name="Thierry A."/>
            <person name="Blanc-Lenfle I."/>
            <person name="Bleykasten C."/>
            <person name="Diffels J."/>
            <person name="Fritsch E."/>
            <person name="Frangeul L."/>
            <person name="Goeffon A."/>
            <person name="Jauniaux N."/>
            <person name="Kachouri-Lafond R."/>
            <person name="Payen C."/>
            <person name="Potier S."/>
            <person name="Pribylova L."/>
            <person name="Ozanne C."/>
            <person name="Richard G.-F."/>
            <person name="Sacerdot C."/>
            <person name="Straub M.-L."/>
            <person name="Talla E."/>
        </authorList>
    </citation>
    <scope>NUCLEOTIDE SEQUENCE [LARGE SCALE GENOMIC DNA]</scope>
    <source>
        <strain evidence="12">ATCC 56472 / CBS 6340 / NRRL Y-8284</strain>
    </source>
</reference>
<comment type="similarity">
    <text evidence="4 10">Belongs to the OST1 family.</text>
</comment>
<accession>C5DCH6</accession>
<keyword evidence="6" id="KW-0732">Signal</keyword>
<comment type="subcellular location">
    <subcellularLocation>
        <location evidence="2 10">Endoplasmic reticulum membrane</location>
        <topology evidence="2 10">Single-pass type I membrane protein</topology>
    </subcellularLocation>
</comment>
<dbReference type="Pfam" id="PF04597">
    <property type="entry name" value="Ribophorin_I"/>
    <property type="match status" value="1"/>
</dbReference>
<dbReference type="UniPathway" id="UPA00378"/>
<evidence type="ECO:0000256" key="3">
    <source>
        <dbReference type="ARBA" id="ARBA00004922"/>
    </source>
</evidence>
<dbReference type="OrthoDB" id="310030at2759"/>
<evidence type="ECO:0000256" key="7">
    <source>
        <dbReference type="ARBA" id="ARBA00022824"/>
    </source>
</evidence>
<evidence type="ECO:0000313" key="11">
    <source>
        <dbReference type="EMBL" id="CAR21487.1"/>
    </source>
</evidence>
<dbReference type="STRING" id="559295.C5DCH6"/>
<evidence type="ECO:0000256" key="9">
    <source>
        <dbReference type="ARBA" id="ARBA00023136"/>
    </source>
</evidence>
<name>C5DCH6_LACTC</name>
<dbReference type="InParanoid" id="C5DCH6"/>
<dbReference type="RefSeq" id="XP_002551925.1">
    <property type="nucleotide sequence ID" value="XM_002551879.1"/>
</dbReference>
<dbReference type="AlphaFoldDB" id="C5DCH6"/>
<dbReference type="PANTHER" id="PTHR21049">
    <property type="entry name" value="RIBOPHORIN I"/>
    <property type="match status" value="1"/>
</dbReference>
<comment type="pathway">
    <text evidence="3 10">Protein modification; protein glycosylation.</text>
</comment>
<feature type="transmembrane region" description="Helical" evidence="10">
    <location>
        <begin position="459"/>
        <end position="476"/>
    </location>
</feature>
<sequence>MYYKCSSLLKTVGEMLSATRLAAIFLLFLNFVVGDLDAGIIPKLWENLELHRTIDVSRSYTQELVDIRIKNIHDEPVRQYYFVLPEEVFDAISLFSSTLKGVDAYIESAIMPEQNFVANGRTIKVGVIGLPSPIEPGHETSILLNLVYNSRYQPYPGHVDLGEEQKLLLRTNRFPISAYNTQKYTLEFQGSSSFEELQSFNGEEHAGMVANGKMVVGPFDSIMPYEDFSPIEVVFEHNTPLPRVSHLKRDIWVSHWASSLQFEEYYELINDAASLKSGFSRADYMKGQHALKKGGHLTALEMILPDSSEAHYCTDLVGAVSTFKVLKDHFFLKPRYPLFGNWKYNFTVGWTNQLSQFLHSQEDGSDTYILSFPILNGPADTVYDSVSLSIYLPEGAEVLDVWCPLPVQKTEVTTEKSYFDLNQGHTKVNIELKNLIDRIAGSEAFVRYKVTSTTFYKKPFSIAVSVFTALMAYFFLKHISLMIDS</sequence>
<proteinExistence type="inferred from homology"/>
<dbReference type="GO" id="GO:0018279">
    <property type="term" value="P:protein N-linked glycosylation via asparagine"/>
    <property type="evidence" value="ECO:0007669"/>
    <property type="project" value="TreeGrafter"/>
</dbReference>
<dbReference type="InterPro" id="IPR007676">
    <property type="entry name" value="Ribophorin_I"/>
</dbReference>
<dbReference type="KEGG" id="lth:KLTH0B03146g"/>
<evidence type="ECO:0000256" key="5">
    <source>
        <dbReference type="ARBA" id="ARBA00022692"/>
    </source>
</evidence>
<evidence type="ECO:0000256" key="1">
    <source>
        <dbReference type="ARBA" id="ARBA00002791"/>
    </source>
</evidence>